<keyword evidence="7" id="KW-0067">ATP-binding</keyword>
<feature type="transmembrane region" description="Helical" evidence="11">
    <location>
        <begin position="1419"/>
        <end position="1439"/>
    </location>
</feature>
<gene>
    <name evidence="14" type="primary">LOC112291207</name>
    <name evidence="13" type="ORF">PHYPA_018385</name>
</gene>
<feature type="transmembrane region" description="Helical" evidence="11">
    <location>
        <begin position="774"/>
        <end position="801"/>
    </location>
</feature>
<dbReference type="EMBL" id="ABEU02000014">
    <property type="protein sequence ID" value="PNR40982.1"/>
    <property type="molecule type" value="Genomic_DNA"/>
</dbReference>
<feature type="transmembrane region" description="Helical" evidence="11">
    <location>
        <begin position="691"/>
        <end position="712"/>
    </location>
</feature>
<dbReference type="InterPro" id="IPR013525">
    <property type="entry name" value="ABC2_TM"/>
</dbReference>
<feature type="transmembrane region" description="Helical" evidence="11">
    <location>
        <begin position="1332"/>
        <end position="1354"/>
    </location>
</feature>
<feature type="transmembrane region" description="Helical" evidence="11">
    <location>
        <begin position="623"/>
        <end position="646"/>
    </location>
</feature>
<evidence type="ECO:0000256" key="4">
    <source>
        <dbReference type="ARBA" id="ARBA00022692"/>
    </source>
</evidence>
<evidence type="ECO:0000256" key="8">
    <source>
        <dbReference type="ARBA" id="ARBA00022989"/>
    </source>
</evidence>
<evidence type="ECO:0000259" key="12">
    <source>
        <dbReference type="PROSITE" id="PS50893"/>
    </source>
</evidence>
<feature type="compositionally biased region" description="Low complexity" evidence="10">
    <location>
        <begin position="28"/>
        <end position="41"/>
    </location>
</feature>
<dbReference type="GO" id="GO:0140359">
    <property type="term" value="F:ABC-type transporter activity"/>
    <property type="evidence" value="ECO:0007669"/>
    <property type="project" value="InterPro"/>
</dbReference>
<dbReference type="Gramene" id="Pp3c14_11830V3.2">
    <property type="protein sequence ID" value="Pp3c14_11830V3.2"/>
    <property type="gene ID" value="Pp3c14_11830"/>
</dbReference>
<dbReference type="Gramene" id="Pp3c14_11830V3.1">
    <property type="protein sequence ID" value="Pp3c14_11830V3.1"/>
    <property type="gene ID" value="Pp3c14_11830"/>
</dbReference>
<keyword evidence="8 11" id="KW-1133">Transmembrane helix</keyword>
<dbReference type="CDD" id="cd03233">
    <property type="entry name" value="ABCG_PDR_domain1"/>
    <property type="match status" value="1"/>
</dbReference>
<feature type="transmembrane region" description="Helical" evidence="11">
    <location>
        <begin position="546"/>
        <end position="568"/>
    </location>
</feature>
<dbReference type="SMART" id="SM00382">
    <property type="entry name" value="AAA"/>
    <property type="match status" value="2"/>
</dbReference>
<evidence type="ECO:0000256" key="6">
    <source>
        <dbReference type="ARBA" id="ARBA00022741"/>
    </source>
</evidence>
<dbReference type="Pfam" id="PF00005">
    <property type="entry name" value="ABC_tran"/>
    <property type="match status" value="2"/>
</dbReference>
<evidence type="ECO:0000256" key="5">
    <source>
        <dbReference type="ARBA" id="ARBA00022737"/>
    </source>
</evidence>
<dbReference type="GO" id="GO:0005524">
    <property type="term" value="F:ATP binding"/>
    <property type="evidence" value="ECO:0007669"/>
    <property type="project" value="UniProtKB-KW"/>
</dbReference>
<dbReference type="RefSeq" id="XP_024394095.1">
    <property type="nucleotide sequence ID" value="XM_024538327.2"/>
</dbReference>
<dbReference type="EnsemblPlants" id="Pp3c14_11830V3.1">
    <property type="protein sequence ID" value="Pp3c14_11830V3.1"/>
    <property type="gene ID" value="Pp3c14_11830"/>
</dbReference>
<keyword evidence="6" id="KW-0547">Nucleotide-binding</keyword>
<dbReference type="Proteomes" id="UP000006727">
    <property type="component" value="Chromosome 14"/>
</dbReference>
<feature type="compositionally biased region" description="Basic and acidic residues" evidence="10">
    <location>
        <begin position="871"/>
        <end position="880"/>
    </location>
</feature>
<dbReference type="GO" id="GO:0005886">
    <property type="term" value="C:plasma membrane"/>
    <property type="evidence" value="ECO:0007669"/>
    <property type="project" value="UniProtKB-ARBA"/>
</dbReference>
<evidence type="ECO:0000256" key="1">
    <source>
        <dbReference type="ARBA" id="ARBA00004141"/>
    </source>
</evidence>
<feature type="region of interest" description="Disordered" evidence="10">
    <location>
        <begin position="1"/>
        <end position="45"/>
    </location>
</feature>
<evidence type="ECO:0000256" key="10">
    <source>
        <dbReference type="SAM" id="MobiDB-lite"/>
    </source>
</evidence>
<dbReference type="GO" id="GO:0016887">
    <property type="term" value="F:ATP hydrolysis activity"/>
    <property type="evidence" value="ECO:0007669"/>
    <property type="project" value="InterPro"/>
</dbReference>
<comment type="subcellular location">
    <subcellularLocation>
        <location evidence="1">Membrane</location>
        <topology evidence="1">Multi-pass membrane protein</topology>
    </subcellularLocation>
</comment>
<dbReference type="FunFam" id="3.40.50.300:FF:000059">
    <property type="entry name" value="ABC transporter G family member 40"/>
    <property type="match status" value="1"/>
</dbReference>
<sequence length="1501" mass="168315">MANSENRGKEVDEVKDVPTPLVNRSRRMSGSMSRSTRESLSNYPTAFGANPLESALRQSNHAYDEEALRWAALEKLPTYDRLRTSVFQKHSGSVRQVDVKDLSKEDFRHLLQKAQRNADAEDEQLIVKLRKRLDMVGIDLPTIEVRYENLSIKANCYVGNRGLPTLWNTLLNIVEGILDVLHLATSKKKVITILDNVSGVIKPGRMTLLLGPPSSGKTTLMLALAGKLDSSLKVKGSVTFNGHTHKEFVPQKTAMYVSQNDLHNGQLTVRETLDFSARVQGVGTQYHILEEVVKREKEAGIRPEPDVDTFMKAAALPSSNGSLAVEYVLNMLGLDVCADTMVGDQMRRGISGGEKKRVTTGEMIVGPTKVLFMDEISTGLDSSTTFSIVKSLSRFTHSMSGTVFISLLQPAPETFNLFDDVLLISEGQVVYHGPIGNVEEFFESCGFKSPERKGIADFLQEVTSRKDQEQYWAHKQKPYRYVSVKEFADAFHSFHVGVKMKEDLSVPYPREKSHPAALAKEKYSIGKFELLKACFQRERVLAKRNAIVNIVKAVQITVGAFISMTTFFRTRLNQDTLNDGILYLNVLFFAIVIFFFTGFNELAGTIGRLPVLIKQRDMLLSPAWAYSISAMILSIPSSLVEVGIYTSMTYFVTGYAPDAGRFFKQYLVLFLIQQQAGGMFRFVAGLCRTDTLAFTLGWIMILLLFMLGGFIIPRPSIPVWWRWAYWATNMAYAEQAISVNELLAPRWRKPSPGDATTELGVAVLQSRGLFPYSYWYWIGVGGLFGFYVLFNLGFTLTLGYMPAIGKKQTIMSEQELAEKEATTTGIGLPKSASRSRSRSRKSIDLKSISAAMIRAEEAPTTLSRSRRSSKNHAEIENKAAEDEDKVVRRGMILPFQPLSISFDDVCYYVDMPAEMKSAEVTESKLKLLSGITGAFRPGVLTALVGVSGAGKTTLMDVLAGRKTGGYIEGDIRISGYPKKQKTFARISGYCEQNDIHSPQTTVREALIYSAWLRLNTEVDDASKMAFVDEVLDLVELTPLENALVGLPGITGLSTEQRKRLTIAVELVANPSIIFMDEPTSGLDARAAAIVMRTVRNTVDTGRTVVCTIHQPSIDIFEAFDELLLLKRGGRVIYAGPLGHQSSKLVEYFQAIPGITRIKDGYNPATWMLEVSNVDTEIQLGVDFADLYLKSSLYQRNKQLVEELKVPAPGSKDLYFPTEYPRSFRGQVGCTLWKQNISYWRSPNYNLVRYGFTFFTALICGSIFWGVGQKYDTLEELTTTIGALYGATLFLCFNNAQTVQPMVSIERTVHYREKAAGMYSATSYALAQVLVEIPYVLVQAAMYSSITYSMLAFIWTPAKFFWYFYTQCIGLVTFTYYGMMMVAITPNLILATVLSTFFYTVFNLYSGFLIPRPYIPGWWIWYYWFCPVAYSVYALLASQYGDVTDRLNVTGSQPTTVNVYLDQQFGFNHDYLKFVGPILFLWAILFGGVFVFAIKYLNFQRR</sequence>
<feature type="transmembrane region" description="Helical" evidence="11">
    <location>
        <begin position="1387"/>
        <end position="1407"/>
    </location>
</feature>
<evidence type="ECO:0000313" key="13">
    <source>
        <dbReference type="EMBL" id="PNR40982.1"/>
    </source>
</evidence>
<name>A0A2K1JHE8_PHYPA</name>
<dbReference type="EnsemblPlants" id="Pp3c14_11830V3.2">
    <property type="protein sequence ID" value="Pp3c14_11830V3.2"/>
    <property type="gene ID" value="Pp3c14_11830"/>
</dbReference>
<feature type="region of interest" description="Disordered" evidence="10">
    <location>
        <begin position="857"/>
        <end position="880"/>
    </location>
</feature>
<dbReference type="InterPro" id="IPR003593">
    <property type="entry name" value="AAA+_ATPase"/>
</dbReference>
<dbReference type="InterPro" id="IPR013581">
    <property type="entry name" value="PDR_assoc"/>
</dbReference>
<dbReference type="Pfam" id="PF01061">
    <property type="entry name" value="ABC2_membrane"/>
    <property type="match status" value="2"/>
</dbReference>
<dbReference type="GeneID" id="112291207"/>
<evidence type="ECO:0000313" key="15">
    <source>
        <dbReference type="Proteomes" id="UP000006727"/>
    </source>
</evidence>
<evidence type="ECO:0000256" key="11">
    <source>
        <dbReference type="SAM" id="Phobius"/>
    </source>
</evidence>
<feature type="transmembrane region" description="Helical" evidence="11">
    <location>
        <begin position="1246"/>
        <end position="1266"/>
    </location>
</feature>
<keyword evidence="5" id="KW-0677">Repeat</keyword>
<dbReference type="SUPFAM" id="SSF52540">
    <property type="entry name" value="P-loop containing nucleoside triphosphate hydrolases"/>
    <property type="match status" value="2"/>
</dbReference>
<dbReference type="PROSITE" id="PS50893">
    <property type="entry name" value="ABC_TRANSPORTER_2"/>
    <property type="match status" value="2"/>
</dbReference>
<evidence type="ECO:0000256" key="7">
    <source>
        <dbReference type="ARBA" id="ARBA00022840"/>
    </source>
</evidence>
<keyword evidence="4 11" id="KW-0812">Transmembrane</keyword>
<proteinExistence type="inferred from homology"/>
<dbReference type="Gene3D" id="3.40.50.300">
    <property type="entry name" value="P-loop containing nucleotide triphosphate hydrolases"/>
    <property type="match status" value="2"/>
</dbReference>
<comment type="similarity">
    <text evidence="2">Belongs to the ABC transporter superfamily. ABCG family. PDR (TC 3.A.1.205) subfamily.</text>
</comment>
<reference evidence="13 15" key="1">
    <citation type="journal article" date="2008" name="Science">
        <title>The Physcomitrella genome reveals evolutionary insights into the conquest of land by plants.</title>
        <authorList>
            <person name="Rensing S."/>
            <person name="Lang D."/>
            <person name="Zimmer A."/>
            <person name="Terry A."/>
            <person name="Salamov A."/>
            <person name="Shapiro H."/>
            <person name="Nishiyama T."/>
            <person name="Perroud P.-F."/>
            <person name="Lindquist E."/>
            <person name="Kamisugi Y."/>
            <person name="Tanahashi T."/>
            <person name="Sakakibara K."/>
            <person name="Fujita T."/>
            <person name="Oishi K."/>
            <person name="Shin-I T."/>
            <person name="Kuroki Y."/>
            <person name="Toyoda A."/>
            <person name="Suzuki Y."/>
            <person name="Hashimoto A."/>
            <person name="Yamaguchi K."/>
            <person name="Sugano A."/>
            <person name="Kohara Y."/>
            <person name="Fujiyama A."/>
            <person name="Anterola A."/>
            <person name="Aoki S."/>
            <person name="Ashton N."/>
            <person name="Barbazuk W.B."/>
            <person name="Barker E."/>
            <person name="Bennetzen J."/>
            <person name="Bezanilla M."/>
            <person name="Blankenship R."/>
            <person name="Cho S.H."/>
            <person name="Dutcher S."/>
            <person name="Estelle M."/>
            <person name="Fawcett J.A."/>
            <person name="Gundlach H."/>
            <person name="Hanada K."/>
            <person name="Heyl A."/>
            <person name="Hicks K.A."/>
            <person name="Hugh J."/>
            <person name="Lohr M."/>
            <person name="Mayer K."/>
            <person name="Melkozernov A."/>
            <person name="Murata T."/>
            <person name="Nelson D."/>
            <person name="Pils B."/>
            <person name="Prigge M."/>
            <person name="Reiss B."/>
            <person name="Renner T."/>
            <person name="Rombauts S."/>
            <person name="Rushton P."/>
            <person name="Sanderfoot A."/>
            <person name="Schween G."/>
            <person name="Shiu S.-H."/>
            <person name="Stueber K."/>
            <person name="Theodoulou F.L."/>
            <person name="Tu H."/>
            <person name="Van de Peer Y."/>
            <person name="Verrier P.J."/>
            <person name="Waters E."/>
            <person name="Wood A."/>
            <person name="Yang L."/>
            <person name="Cove D."/>
            <person name="Cuming A."/>
            <person name="Hasebe M."/>
            <person name="Lucas S."/>
            <person name="Mishler D.B."/>
            <person name="Reski R."/>
            <person name="Grigoriev I."/>
            <person name="Quatrano R.S."/>
            <person name="Boore J.L."/>
        </authorList>
    </citation>
    <scope>NUCLEOTIDE SEQUENCE [LARGE SCALE GENOMIC DNA]</scope>
    <source>
        <strain evidence="14 15">cv. Gransden 2004</strain>
    </source>
</reference>
<evidence type="ECO:0000256" key="3">
    <source>
        <dbReference type="ARBA" id="ARBA00022448"/>
    </source>
</evidence>
<feature type="domain" description="ABC transporter" evidence="12">
    <location>
        <begin position="178"/>
        <end position="451"/>
    </location>
</feature>
<feature type="transmembrane region" description="Helical" evidence="11">
    <location>
        <begin position="1473"/>
        <end position="1496"/>
    </location>
</feature>
<dbReference type="InterPro" id="IPR003439">
    <property type="entry name" value="ABC_transporter-like_ATP-bd"/>
</dbReference>
<dbReference type="InterPro" id="IPR034001">
    <property type="entry name" value="ABCG_PDR_1"/>
</dbReference>
<dbReference type="InterPro" id="IPR027417">
    <property type="entry name" value="P-loop_NTPase"/>
</dbReference>
<protein>
    <recommendedName>
        <fullName evidence="12">ABC transporter domain-containing protein</fullName>
    </recommendedName>
</protein>
<organism evidence="13">
    <name type="scientific">Physcomitrium patens</name>
    <name type="common">Spreading-leaved earth moss</name>
    <name type="synonym">Physcomitrella patens</name>
    <dbReference type="NCBI Taxonomy" id="3218"/>
    <lineage>
        <taxon>Eukaryota</taxon>
        <taxon>Viridiplantae</taxon>
        <taxon>Streptophyta</taxon>
        <taxon>Embryophyta</taxon>
        <taxon>Bryophyta</taxon>
        <taxon>Bryophytina</taxon>
        <taxon>Bryopsida</taxon>
        <taxon>Funariidae</taxon>
        <taxon>Funariales</taxon>
        <taxon>Funariaceae</taxon>
        <taxon>Physcomitrium</taxon>
    </lineage>
</organism>
<feature type="domain" description="ABC transporter" evidence="12">
    <location>
        <begin position="900"/>
        <end position="1152"/>
    </location>
</feature>
<dbReference type="PaxDb" id="3218-PP1S36_257V6.1"/>
<dbReference type="InterPro" id="IPR034003">
    <property type="entry name" value="ABCG_PDR_2"/>
</dbReference>
<dbReference type="OrthoDB" id="245989at2759"/>
<feature type="transmembrane region" description="Helical" evidence="11">
    <location>
        <begin position="580"/>
        <end position="602"/>
    </location>
</feature>
<feature type="compositionally biased region" description="Basic and acidic residues" evidence="10">
    <location>
        <begin position="1"/>
        <end position="16"/>
    </location>
</feature>
<dbReference type="InterPro" id="IPR043926">
    <property type="entry name" value="ABCG_dom"/>
</dbReference>
<dbReference type="PANTHER" id="PTHR19241">
    <property type="entry name" value="ATP-BINDING CASSETTE TRANSPORTER"/>
    <property type="match status" value="1"/>
</dbReference>
<reference evidence="13 15" key="2">
    <citation type="journal article" date="2018" name="Plant J.">
        <title>The Physcomitrella patens chromosome-scale assembly reveals moss genome structure and evolution.</title>
        <authorList>
            <person name="Lang D."/>
            <person name="Ullrich K.K."/>
            <person name="Murat F."/>
            <person name="Fuchs J."/>
            <person name="Jenkins J."/>
            <person name="Haas F.B."/>
            <person name="Piednoel M."/>
            <person name="Gundlach H."/>
            <person name="Van Bel M."/>
            <person name="Meyberg R."/>
            <person name="Vives C."/>
            <person name="Morata J."/>
            <person name="Symeonidi A."/>
            <person name="Hiss M."/>
            <person name="Muchero W."/>
            <person name="Kamisugi Y."/>
            <person name="Saleh O."/>
            <person name="Blanc G."/>
            <person name="Decker E.L."/>
            <person name="van Gessel N."/>
            <person name="Grimwood J."/>
            <person name="Hayes R.D."/>
            <person name="Graham S.W."/>
            <person name="Gunter L.E."/>
            <person name="McDaniel S.F."/>
            <person name="Hoernstein S.N.W."/>
            <person name="Larsson A."/>
            <person name="Li F.W."/>
            <person name="Perroud P.F."/>
            <person name="Phillips J."/>
            <person name="Ranjan P."/>
            <person name="Rokshar D.S."/>
            <person name="Rothfels C.J."/>
            <person name="Schneider L."/>
            <person name="Shu S."/>
            <person name="Stevenson D.W."/>
            <person name="Thummler F."/>
            <person name="Tillich M."/>
            <person name="Villarreal Aguilar J.C."/>
            <person name="Widiez T."/>
            <person name="Wong G.K."/>
            <person name="Wymore A."/>
            <person name="Zhang Y."/>
            <person name="Zimmer A.D."/>
            <person name="Quatrano R.S."/>
            <person name="Mayer K.F.X."/>
            <person name="Goodstein D."/>
            <person name="Casacuberta J.M."/>
            <person name="Vandepoele K."/>
            <person name="Reski R."/>
            <person name="Cuming A.C."/>
            <person name="Tuskan G.A."/>
            <person name="Maumus F."/>
            <person name="Salse J."/>
            <person name="Schmutz J."/>
            <person name="Rensing S.A."/>
        </authorList>
    </citation>
    <scope>NUCLEOTIDE SEQUENCE [LARGE SCALE GENOMIC DNA]</scope>
    <source>
        <strain evidence="14 15">cv. Gransden 2004</strain>
    </source>
</reference>
<evidence type="ECO:0000313" key="14">
    <source>
        <dbReference type="EnsemblPlants" id="Pp3c14_11830V3.1"/>
    </source>
</evidence>
<evidence type="ECO:0000256" key="9">
    <source>
        <dbReference type="ARBA" id="ARBA00023136"/>
    </source>
</evidence>
<accession>A0A2K1JHE8</accession>
<feature type="transmembrane region" description="Helical" evidence="11">
    <location>
        <begin position="1361"/>
        <end position="1381"/>
    </location>
</feature>
<dbReference type="KEGG" id="ppp:112291207"/>
<reference evidence="14" key="3">
    <citation type="submission" date="2020-12" db="UniProtKB">
        <authorList>
            <consortium name="EnsemblPlants"/>
        </authorList>
    </citation>
    <scope>IDENTIFICATION</scope>
</reference>
<dbReference type="FunFam" id="3.40.50.300:FF:000179">
    <property type="entry name" value="ABC transporter G family member 34"/>
    <property type="match status" value="1"/>
</dbReference>
<dbReference type="Pfam" id="PF19055">
    <property type="entry name" value="ABC2_membrane_7"/>
    <property type="match status" value="2"/>
</dbReference>
<evidence type="ECO:0000256" key="2">
    <source>
        <dbReference type="ARBA" id="ARBA00006012"/>
    </source>
</evidence>
<keyword evidence="3" id="KW-0813">Transport</keyword>
<keyword evidence="9 11" id="KW-0472">Membrane</keyword>
<dbReference type="Pfam" id="PF08370">
    <property type="entry name" value="PDR_assoc"/>
    <property type="match status" value="1"/>
</dbReference>
<keyword evidence="15" id="KW-1185">Reference proteome</keyword>
<feature type="region of interest" description="Disordered" evidence="10">
    <location>
        <begin position="821"/>
        <end position="842"/>
    </location>
</feature>
<dbReference type="CDD" id="cd03232">
    <property type="entry name" value="ABCG_PDR_domain2"/>
    <property type="match status" value="1"/>
</dbReference>